<feature type="transmembrane region" description="Helical" evidence="1">
    <location>
        <begin position="115"/>
        <end position="135"/>
    </location>
</feature>
<evidence type="ECO:0000256" key="1">
    <source>
        <dbReference type="SAM" id="Phobius"/>
    </source>
</evidence>
<reference evidence="2 3" key="1">
    <citation type="submission" date="2023-03" db="EMBL/GenBank/DDBJ databases">
        <title>High-quality genome of Scylla paramamosain provides insights in environmental adaptation.</title>
        <authorList>
            <person name="Zhang L."/>
        </authorList>
    </citation>
    <scope>NUCLEOTIDE SEQUENCE [LARGE SCALE GENOMIC DNA]</scope>
    <source>
        <strain evidence="2">LZ_2023a</strain>
        <tissue evidence="2">Muscle</tissue>
    </source>
</reference>
<protein>
    <submittedName>
        <fullName evidence="2">Uncharacterized protein</fullName>
    </submittedName>
</protein>
<dbReference type="Proteomes" id="UP001487740">
    <property type="component" value="Unassembled WGS sequence"/>
</dbReference>
<dbReference type="EMBL" id="JARAKH010000043">
    <property type="protein sequence ID" value="KAK8379860.1"/>
    <property type="molecule type" value="Genomic_DNA"/>
</dbReference>
<organism evidence="2 3">
    <name type="scientific">Scylla paramamosain</name>
    <name type="common">Mud crab</name>
    <dbReference type="NCBI Taxonomy" id="85552"/>
    <lineage>
        <taxon>Eukaryota</taxon>
        <taxon>Metazoa</taxon>
        <taxon>Ecdysozoa</taxon>
        <taxon>Arthropoda</taxon>
        <taxon>Crustacea</taxon>
        <taxon>Multicrustacea</taxon>
        <taxon>Malacostraca</taxon>
        <taxon>Eumalacostraca</taxon>
        <taxon>Eucarida</taxon>
        <taxon>Decapoda</taxon>
        <taxon>Pleocyemata</taxon>
        <taxon>Brachyura</taxon>
        <taxon>Eubrachyura</taxon>
        <taxon>Portunoidea</taxon>
        <taxon>Portunidae</taxon>
        <taxon>Portuninae</taxon>
        <taxon>Scylla</taxon>
    </lineage>
</organism>
<sequence length="177" mass="19506">MSSAHCQCIIIIASHRLRHPRPGLPCRHIYSLGIEVQSEDKMAALGLRDIETHQAASQCQVNSGMLQPVSARWTVARCSQSVPGEQWHAAASQCQVDSGTLQPTFTREVLRPLQYWMPVFMVLFTFTSFNGILFTSGHLFSAGTREGHLPHTTSKPKLLSMCSNDPGWRSSAGDDVA</sequence>
<gene>
    <name evidence="2" type="ORF">O3P69_019689</name>
</gene>
<accession>A0AAW0SYQ4</accession>
<keyword evidence="3" id="KW-1185">Reference proteome</keyword>
<evidence type="ECO:0000313" key="3">
    <source>
        <dbReference type="Proteomes" id="UP001487740"/>
    </source>
</evidence>
<name>A0AAW0SYQ4_SCYPA</name>
<evidence type="ECO:0000313" key="2">
    <source>
        <dbReference type="EMBL" id="KAK8379860.1"/>
    </source>
</evidence>
<keyword evidence="1" id="KW-0472">Membrane</keyword>
<proteinExistence type="predicted"/>
<dbReference type="AlphaFoldDB" id="A0AAW0SYQ4"/>
<keyword evidence="1" id="KW-0812">Transmembrane</keyword>
<comment type="caution">
    <text evidence="2">The sequence shown here is derived from an EMBL/GenBank/DDBJ whole genome shotgun (WGS) entry which is preliminary data.</text>
</comment>
<keyword evidence="1" id="KW-1133">Transmembrane helix</keyword>